<evidence type="ECO:0000256" key="1">
    <source>
        <dbReference type="ARBA" id="ARBA00007422"/>
    </source>
</evidence>
<reference evidence="4 5" key="1">
    <citation type="journal article" date="2016" name="Nat. Commun.">
        <title>Thousands of microbial genomes shed light on interconnected biogeochemical processes in an aquifer system.</title>
        <authorList>
            <person name="Anantharaman K."/>
            <person name="Brown C.T."/>
            <person name="Hug L.A."/>
            <person name="Sharon I."/>
            <person name="Castelle C.J."/>
            <person name="Probst A.J."/>
            <person name="Thomas B.C."/>
            <person name="Singh A."/>
            <person name="Wilkins M.J."/>
            <person name="Karaoz U."/>
            <person name="Brodie E.L."/>
            <person name="Williams K.H."/>
            <person name="Hubbard S.S."/>
            <person name="Banfield J.F."/>
        </authorList>
    </citation>
    <scope>NUCLEOTIDE SEQUENCE [LARGE SCALE GENOMIC DNA]</scope>
</reference>
<comment type="catalytic activity">
    <reaction evidence="3">
        <text>D-glyceraldehyde 3-phosphate = dihydroxyacetone phosphate</text>
        <dbReference type="Rhea" id="RHEA:18585"/>
        <dbReference type="ChEBI" id="CHEBI:57642"/>
        <dbReference type="ChEBI" id="CHEBI:59776"/>
        <dbReference type="EC" id="5.3.1.1"/>
    </reaction>
</comment>
<comment type="subunit">
    <text evidence="3">Homodimer.</text>
</comment>
<dbReference type="GO" id="GO:0006094">
    <property type="term" value="P:gluconeogenesis"/>
    <property type="evidence" value="ECO:0007669"/>
    <property type="project" value="UniProtKB-UniPathway"/>
</dbReference>
<evidence type="ECO:0000256" key="2">
    <source>
        <dbReference type="ARBA" id="ARBA00023235"/>
    </source>
</evidence>
<dbReference type="EC" id="5.3.1.1" evidence="3"/>
<dbReference type="UniPathway" id="UPA00138"/>
<comment type="subcellular location">
    <subcellularLocation>
        <location evidence="3">Cytoplasm</location>
    </subcellularLocation>
</comment>
<organism evidence="4 5">
    <name type="scientific">Candidatus Curtissbacteria bacterium RIFCSPHIGHO2_02_FULL_42_15</name>
    <dbReference type="NCBI Taxonomy" id="1797716"/>
    <lineage>
        <taxon>Bacteria</taxon>
        <taxon>Candidatus Curtissiibacteriota</taxon>
    </lineage>
</organism>
<dbReference type="STRING" id="1797716.A3D07_03305"/>
<keyword evidence="3" id="KW-0312">Gluconeogenesis</keyword>
<dbReference type="SUPFAM" id="SSF51351">
    <property type="entry name" value="Triosephosphate isomerase (TIM)"/>
    <property type="match status" value="1"/>
</dbReference>
<evidence type="ECO:0000313" key="4">
    <source>
        <dbReference type="EMBL" id="OGD91270.1"/>
    </source>
</evidence>
<evidence type="ECO:0000256" key="3">
    <source>
        <dbReference type="RuleBase" id="RU363013"/>
    </source>
</evidence>
<dbReference type="GO" id="GO:0004807">
    <property type="term" value="F:triose-phosphate isomerase activity"/>
    <property type="evidence" value="ECO:0007669"/>
    <property type="project" value="UniProtKB-EC"/>
</dbReference>
<comment type="pathway">
    <text evidence="3">Carbohydrate biosynthesis; gluconeogenesis.</text>
</comment>
<comment type="caution">
    <text evidence="4">The sequence shown here is derived from an EMBL/GenBank/DDBJ whole genome shotgun (WGS) entry which is preliminary data.</text>
</comment>
<dbReference type="GO" id="GO:0019563">
    <property type="term" value="P:glycerol catabolic process"/>
    <property type="evidence" value="ECO:0007669"/>
    <property type="project" value="TreeGrafter"/>
</dbReference>
<gene>
    <name evidence="4" type="ORF">A3D07_03305</name>
</gene>
<dbReference type="AlphaFoldDB" id="A0A1F5GHD6"/>
<accession>A0A1F5GHD6</accession>
<keyword evidence="3" id="KW-0324">Glycolysis</keyword>
<dbReference type="UniPathway" id="UPA00109">
    <property type="reaction ID" value="UER00189"/>
</dbReference>
<keyword evidence="3" id="KW-0963">Cytoplasm</keyword>
<proteinExistence type="inferred from homology"/>
<dbReference type="PROSITE" id="PS51440">
    <property type="entry name" value="TIM_2"/>
    <property type="match status" value="1"/>
</dbReference>
<sequence>MNEPQPIVVANFKAHKSWDEMSAWIEQVAPKCNEFGGTIILCPSAPFLAAAYSKLNPLAHSGSEPSGSKTGGQNSKLQLGAQDISKFEEGPYTGEISASQLKRICQYAIVGHSERRKYFAETDGDVIQKVGLLLKNEITPILCVSDLAQLDSYVDEGKTIYDNAEKIIFVYEPPSAISKDRDYRPEDPQVADQNAAEISRIFNQNVLTLYGGSINPENIKAFLSKENIAGGLVGQACLDADTFLQLISKSA</sequence>
<dbReference type="GO" id="GO:0006096">
    <property type="term" value="P:glycolytic process"/>
    <property type="evidence" value="ECO:0007669"/>
    <property type="project" value="UniProtKB-UniPathway"/>
</dbReference>
<keyword evidence="2 3" id="KW-0413">Isomerase</keyword>
<dbReference type="PANTHER" id="PTHR21139:SF42">
    <property type="entry name" value="TRIOSEPHOSPHATE ISOMERASE"/>
    <property type="match status" value="1"/>
</dbReference>
<comment type="pathway">
    <text evidence="3">Carbohydrate degradation; glycolysis; D-glyceraldehyde 3-phosphate from glycerone phosphate: step 1/1.</text>
</comment>
<dbReference type="Pfam" id="PF00121">
    <property type="entry name" value="TIM"/>
    <property type="match status" value="1"/>
</dbReference>
<dbReference type="GO" id="GO:0046166">
    <property type="term" value="P:glyceraldehyde-3-phosphate biosynthetic process"/>
    <property type="evidence" value="ECO:0007669"/>
    <property type="project" value="TreeGrafter"/>
</dbReference>
<dbReference type="Proteomes" id="UP000177124">
    <property type="component" value="Unassembled WGS sequence"/>
</dbReference>
<dbReference type="InterPro" id="IPR035990">
    <property type="entry name" value="TIM_sf"/>
</dbReference>
<dbReference type="PANTHER" id="PTHR21139">
    <property type="entry name" value="TRIOSEPHOSPHATE ISOMERASE"/>
    <property type="match status" value="1"/>
</dbReference>
<comment type="similarity">
    <text evidence="1 3">Belongs to the triosephosphate isomerase family.</text>
</comment>
<dbReference type="InterPro" id="IPR000652">
    <property type="entry name" value="Triosephosphate_isomerase"/>
</dbReference>
<name>A0A1F5GHD6_9BACT</name>
<dbReference type="Gene3D" id="3.20.20.70">
    <property type="entry name" value="Aldolase class I"/>
    <property type="match status" value="1"/>
</dbReference>
<evidence type="ECO:0000313" key="5">
    <source>
        <dbReference type="Proteomes" id="UP000177124"/>
    </source>
</evidence>
<protein>
    <recommendedName>
        <fullName evidence="3">Triosephosphate isomerase</fullName>
        <ecNumber evidence="3">5.3.1.1</ecNumber>
    </recommendedName>
</protein>
<dbReference type="CDD" id="cd00311">
    <property type="entry name" value="TIM"/>
    <property type="match status" value="1"/>
</dbReference>
<dbReference type="InterPro" id="IPR013785">
    <property type="entry name" value="Aldolase_TIM"/>
</dbReference>
<dbReference type="EMBL" id="MFBF01000019">
    <property type="protein sequence ID" value="OGD91270.1"/>
    <property type="molecule type" value="Genomic_DNA"/>
</dbReference>
<dbReference type="GO" id="GO:0005829">
    <property type="term" value="C:cytosol"/>
    <property type="evidence" value="ECO:0007669"/>
    <property type="project" value="TreeGrafter"/>
</dbReference>